<dbReference type="InterPro" id="IPR003142">
    <property type="entry name" value="BPL_C"/>
</dbReference>
<keyword evidence="5" id="KW-0238">DNA-binding</keyword>
<dbReference type="InterPro" id="IPR013196">
    <property type="entry name" value="HTH_11"/>
</dbReference>
<keyword evidence="5" id="KW-0804">Transcription</keyword>
<dbReference type="InterPro" id="IPR008988">
    <property type="entry name" value="Transcriptional_repressor_C"/>
</dbReference>
<comment type="function">
    <text evidence="5">Acts both as a biotin--[acetyl-CoA-carboxylase] ligase and a repressor.</text>
</comment>
<keyword evidence="5" id="KW-0805">Transcription regulation</keyword>
<keyword evidence="1 5" id="KW-0436">Ligase</keyword>
<dbReference type="Gene3D" id="3.30.930.10">
    <property type="entry name" value="Bira Bifunctional Protein, Domain 2"/>
    <property type="match status" value="1"/>
</dbReference>
<dbReference type="EMBL" id="JANGEW010000003">
    <property type="protein sequence ID" value="MCQ5341985.1"/>
    <property type="molecule type" value="Genomic_DNA"/>
</dbReference>
<name>A0ABT1SQ35_9FIRM</name>
<dbReference type="GO" id="GO:0004077">
    <property type="term" value="F:biotin--[biotin carboxyl-carrier protein] ligase activity"/>
    <property type="evidence" value="ECO:0007669"/>
    <property type="project" value="UniProtKB-EC"/>
</dbReference>
<proteinExistence type="inferred from homology"/>
<comment type="caution">
    <text evidence="7">The sequence shown here is derived from an EMBL/GenBank/DDBJ whole genome shotgun (WGS) entry which is preliminary data.</text>
</comment>
<organism evidence="7 8">
    <name type="scientific">Megasphaera massiliensis</name>
    <dbReference type="NCBI Taxonomy" id="1232428"/>
    <lineage>
        <taxon>Bacteria</taxon>
        <taxon>Bacillati</taxon>
        <taxon>Bacillota</taxon>
        <taxon>Negativicutes</taxon>
        <taxon>Veillonellales</taxon>
        <taxon>Veillonellaceae</taxon>
        <taxon>Megasphaera</taxon>
    </lineage>
</organism>
<feature type="binding site" evidence="5">
    <location>
        <position position="185"/>
    </location>
    <ligand>
        <name>biotin</name>
        <dbReference type="ChEBI" id="CHEBI:57586"/>
    </ligand>
</feature>
<dbReference type="SUPFAM" id="SSF55681">
    <property type="entry name" value="Class II aaRS and biotin synthetases"/>
    <property type="match status" value="1"/>
</dbReference>
<keyword evidence="5" id="KW-0678">Repressor</keyword>
<evidence type="ECO:0000256" key="4">
    <source>
        <dbReference type="ARBA" id="ARBA00023267"/>
    </source>
</evidence>
<evidence type="ECO:0000256" key="3">
    <source>
        <dbReference type="ARBA" id="ARBA00022840"/>
    </source>
</evidence>
<sequence length="322" mass="35334">MREAIFNFLRKHQNEFVSGQQISEQLGVSRTAVWKHIRALKQKGYVIESYTKKGYCLREAPELLSPEGLEKGLSSSEFGRHIVYRERVDSTNNVAKQMADDGAPEGTVVIAEEQTGGRGRLSRSFHSPFAKGLWFSVILRPAIPPMEVSKMTLLAAVALARSLRAHGLSDCGIKWPNDILLHGRKLVGILTELNGSAEKVNYIIMGIGVNTGVTASDLPEELQDIVTSFAMEGVSVQRQELLQTILLELEKLYQTVCQEGFAPILVQWRALSCMLGQKVAVSSIGRTFTGTAADIDDDGNLIVETEGGLEKVMAGDVHVRPV</sequence>
<dbReference type="Proteomes" id="UP001206692">
    <property type="component" value="Unassembled WGS sequence"/>
</dbReference>
<feature type="binding site" evidence="5">
    <location>
        <position position="114"/>
    </location>
    <ligand>
        <name>biotin</name>
        <dbReference type="ChEBI" id="CHEBI:57586"/>
    </ligand>
</feature>
<keyword evidence="8" id="KW-1185">Reference proteome</keyword>
<dbReference type="Gene3D" id="2.30.30.100">
    <property type="match status" value="1"/>
</dbReference>
<evidence type="ECO:0000313" key="7">
    <source>
        <dbReference type="EMBL" id="MCQ5341985.1"/>
    </source>
</evidence>
<dbReference type="InterPro" id="IPR045864">
    <property type="entry name" value="aa-tRNA-synth_II/BPL/LPL"/>
</dbReference>
<accession>A0ABT1SQ35</accession>
<dbReference type="PANTHER" id="PTHR12835">
    <property type="entry name" value="BIOTIN PROTEIN LIGASE"/>
    <property type="match status" value="1"/>
</dbReference>
<feature type="DNA-binding region" description="H-T-H motif" evidence="5">
    <location>
        <begin position="19"/>
        <end position="38"/>
    </location>
</feature>
<dbReference type="CDD" id="cd00090">
    <property type="entry name" value="HTH_ARSR"/>
    <property type="match status" value="1"/>
</dbReference>
<comment type="similarity">
    <text evidence="5">Belongs to the biotin--protein ligase family.</text>
</comment>
<dbReference type="NCBIfam" id="TIGR00121">
    <property type="entry name" value="birA_ligase"/>
    <property type="match status" value="1"/>
</dbReference>
<dbReference type="Pfam" id="PF03099">
    <property type="entry name" value="BPL_LplA_LipB"/>
    <property type="match status" value="1"/>
</dbReference>
<feature type="binding site" evidence="5">
    <location>
        <begin position="90"/>
        <end position="92"/>
    </location>
    <ligand>
        <name>biotin</name>
        <dbReference type="ChEBI" id="CHEBI:57586"/>
    </ligand>
</feature>
<dbReference type="InterPro" id="IPR004408">
    <property type="entry name" value="Biotin_CoA_COase_ligase"/>
</dbReference>
<dbReference type="Pfam" id="PF02237">
    <property type="entry name" value="BPL_C"/>
    <property type="match status" value="1"/>
</dbReference>
<dbReference type="SUPFAM" id="SSF46785">
    <property type="entry name" value="Winged helix' DNA-binding domain"/>
    <property type="match status" value="1"/>
</dbReference>
<evidence type="ECO:0000256" key="2">
    <source>
        <dbReference type="ARBA" id="ARBA00022741"/>
    </source>
</evidence>
<dbReference type="InterPro" id="IPR030855">
    <property type="entry name" value="Bifunct_BirA"/>
</dbReference>
<dbReference type="HAMAP" id="MF_00978">
    <property type="entry name" value="Bifunct_BirA"/>
    <property type="match status" value="1"/>
</dbReference>
<dbReference type="InterPro" id="IPR004143">
    <property type="entry name" value="BPL_LPL_catalytic"/>
</dbReference>
<evidence type="ECO:0000313" key="8">
    <source>
        <dbReference type="Proteomes" id="UP001206692"/>
    </source>
</evidence>
<dbReference type="Gene3D" id="1.10.10.10">
    <property type="entry name" value="Winged helix-like DNA-binding domain superfamily/Winged helix DNA-binding domain"/>
    <property type="match status" value="1"/>
</dbReference>
<dbReference type="CDD" id="cd16442">
    <property type="entry name" value="BPL"/>
    <property type="match status" value="1"/>
</dbReference>
<reference evidence="7 8" key="1">
    <citation type="submission" date="2022-06" db="EMBL/GenBank/DDBJ databases">
        <title>Isolation of gut microbiota from human fecal samples.</title>
        <authorList>
            <person name="Pamer E.G."/>
            <person name="Barat B."/>
            <person name="Waligurski E."/>
            <person name="Medina S."/>
            <person name="Paddock L."/>
            <person name="Mostad J."/>
        </authorList>
    </citation>
    <scope>NUCLEOTIDE SEQUENCE [LARGE SCALE GENOMIC DNA]</scope>
    <source>
        <strain evidence="7 8">DFI.1.1</strain>
    </source>
</reference>
<keyword evidence="2 5" id="KW-0547">Nucleotide-binding</keyword>
<dbReference type="InterPro" id="IPR036388">
    <property type="entry name" value="WH-like_DNA-bd_sf"/>
</dbReference>
<dbReference type="PROSITE" id="PS51733">
    <property type="entry name" value="BPL_LPL_CATALYTIC"/>
    <property type="match status" value="1"/>
</dbReference>
<dbReference type="RefSeq" id="WP_062411480.1">
    <property type="nucleotide sequence ID" value="NZ_JAJCIO010000003.1"/>
</dbReference>
<dbReference type="EC" id="6.3.4.15" evidence="5"/>
<keyword evidence="4 5" id="KW-0092">Biotin</keyword>
<dbReference type="SUPFAM" id="SSF50037">
    <property type="entry name" value="C-terminal domain of transcriptional repressors"/>
    <property type="match status" value="1"/>
</dbReference>
<dbReference type="InterPro" id="IPR036390">
    <property type="entry name" value="WH_DNA-bd_sf"/>
</dbReference>
<comment type="catalytic activity">
    <reaction evidence="5">
        <text>biotin + L-lysyl-[protein] + ATP = N(6)-biotinyl-L-lysyl-[protein] + AMP + diphosphate + H(+)</text>
        <dbReference type="Rhea" id="RHEA:11756"/>
        <dbReference type="Rhea" id="RHEA-COMP:9752"/>
        <dbReference type="Rhea" id="RHEA-COMP:10505"/>
        <dbReference type="ChEBI" id="CHEBI:15378"/>
        <dbReference type="ChEBI" id="CHEBI:29969"/>
        <dbReference type="ChEBI" id="CHEBI:30616"/>
        <dbReference type="ChEBI" id="CHEBI:33019"/>
        <dbReference type="ChEBI" id="CHEBI:57586"/>
        <dbReference type="ChEBI" id="CHEBI:83144"/>
        <dbReference type="ChEBI" id="CHEBI:456215"/>
        <dbReference type="EC" id="6.3.4.15"/>
    </reaction>
</comment>
<keyword evidence="3 5" id="KW-0067">ATP-binding</keyword>
<evidence type="ECO:0000259" key="6">
    <source>
        <dbReference type="PROSITE" id="PS51733"/>
    </source>
</evidence>
<feature type="domain" description="BPL/LPL catalytic" evidence="6">
    <location>
        <begin position="67"/>
        <end position="257"/>
    </location>
</feature>
<evidence type="ECO:0000256" key="5">
    <source>
        <dbReference type="HAMAP-Rule" id="MF_00978"/>
    </source>
</evidence>
<dbReference type="Pfam" id="PF08279">
    <property type="entry name" value="HTH_11"/>
    <property type="match status" value="1"/>
</dbReference>
<evidence type="ECO:0000256" key="1">
    <source>
        <dbReference type="ARBA" id="ARBA00022598"/>
    </source>
</evidence>
<dbReference type="PANTHER" id="PTHR12835:SF5">
    <property type="entry name" value="BIOTIN--PROTEIN LIGASE"/>
    <property type="match status" value="1"/>
</dbReference>
<dbReference type="InterPro" id="IPR011991">
    <property type="entry name" value="ArsR-like_HTH"/>
</dbReference>
<gene>
    <name evidence="5" type="primary">birA</name>
    <name evidence="7" type="ORF">NE675_02875</name>
</gene>
<protein>
    <recommendedName>
        <fullName evidence="5">Bifunctional ligase/repressor BirA</fullName>
    </recommendedName>
    <alternativeName>
        <fullName evidence="5">Biotin--[acetyl-CoA-carboxylase] ligase</fullName>
        <ecNumber evidence="5">6.3.4.15</ecNumber>
    </alternativeName>
    <alternativeName>
        <fullName evidence="5">Biotin--protein ligase</fullName>
    </alternativeName>
    <alternativeName>
        <fullName evidence="5">Biotin-[acetyl-CoA carboxylase] synthetase</fullName>
    </alternativeName>
</protein>
<feature type="binding site" evidence="5">
    <location>
        <begin position="118"/>
        <end position="120"/>
    </location>
    <ligand>
        <name>biotin</name>
        <dbReference type="ChEBI" id="CHEBI:57586"/>
    </ligand>
</feature>